<keyword evidence="9" id="KW-1185">Reference proteome</keyword>
<dbReference type="Pfam" id="PF13531">
    <property type="entry name" value="SBP_bac_11"/>
    <property type="match status" value="1"/>
</dbReference>
<dbReference type="EMBL" id="FPKR01000001">
    <property type="protein sequence ID" value="SFZ70094.1"/>
    <property type="molecule type" value="Genomic_DNA"/>
</dbReference>
<evidence type="ECO:0000256" key="6">
    <source>
        <dbReference type="PIRSR" id="PIRSR004846-1"/>
    </source>
</evidence>
<evidence type="ECO:0000256" key="4">
    <source>
        <dbReference type="ARBA" id="ARBA00022729"/>
    </source>
</evidence>
<dbReference type="RefSeq" id="WP_072426611.1">
    <property type="nucleotide sequence ID" value="NZ_FPKR01000001.1"/>
</dbReference>
<dbReference type="AlphaFoldDB" id="A0A1K2H301"/>
<dbReference type="GO" id="GO:0015689">
    <property type="term" value="P:molybdate ion transport"/>
    <property type="evidence" value="ECO:0007669"/>
    <property type="project" value="InterPro"/>
</dbReference>
<evidence type="ECO:0000313" key="8">
    <source>
        <dbReference type="EMBL" id="SFZ70094.1"/>
    </source>
</evidence>
<dbReference type="SUPFAM" id="SSF53850">
    <property type="entry name" value="Periplasmic binding protein-like II"/>
    <property type="match status" value="1"/>
</dbReference>
<sequence>MLALSPAAEFIVLRLLPFLLLSTALAAQADTVNVAVAANFHAPMQQLAARFQQQSGHQLLLSSGSSGKFYAQIRNGAPFDVLLSADDEIPLRLENEQLAVPGSRFTYAIGQLVLWSTKPGLVDAQGAVLKGNAFRHLAIANPKLAPYGRAAQETLQSLGLADSLAGKLVSGENIAHTYQFVASGAAELGFVALSQVQADSQATAGSLWRVPARLHQPIRQDAVLLLPGRDKPAARALLAYLRSVPVQAQIRGFGYAN</sequence>
<proteinExistence type="inferred from homology"/>
<evidence type="ECO:0000313" key="9">
    <source>
        <dbReference type="Proteomes" id="UP000186513"/>
    </source>
</evidence>
<dbReference type="GO" id="GO:0030973">
    <property type="term" value="F:molybdate ion binding"/>
    <property type="evidence" value="ECO:0007669"/>
    <property type="project" value="InterPro"/>
</dbReference>
<dbReference type="InterPro" id="IPR044084">
    <property type="entry name" value="AvModA-like_subst-bd"/>
</dbReference>
<feature type="binding site" evidence="6">
    <location>
        <position position="174"/>
    </location>
    <ligand>
        <name>molybdate</name>
        <dbReference type="ChEBI" id="CHEBI:36264"/>
    </ligand>
</feature>
<comment type="similarity">
    <text evidence="1">Belongs to the bacterial solute-binding protein ModA family.</text>
</comment>
<dbReference type="FunFam" id="3.40.190.10:FF:000035">
    <property type="entry name" value="Molybdate ABC transporter substrate-binding protein"/>
    <property type="match status" value="1"/>
</dbReference>
<dbReference type="PANTHER" id="PTHR30632:SF14">
    <property type="entry name" value="TUNGSTATE_MOLYBDATE_CHROMATE-BINDING PROTEIN MODA"/>
    <property type="match status" value="1"/>
</dbReference>
<feature type="binding site" evidence="6">
    <location>
        <position position="66"/>
    </location>
    <ligand>
        <name>molybdate</name>
        <dbReference type="ChEBI" id="CHEBI:36264"/>
    </ligand>
</feature>
<evidence type="ECO:0000256" key="5">
    <source>
        <dbReference type="ARBA" id="ARBA00062515"/>
    </source>
</evidence>
<dbReference type="PIRSF" id="PIRSF004846">
    <property type="entry name" value="ModA"/>
    <property type="match status" value="1"/>
</dbReference>
<evidence type="ECO:0000256" key="7">
    <source>
        <dbReference type="SAM" id="SignalP"/>
    </source>
</evidence>
<dbReference type="InterPro" id="IPR005950">
    <property type="entry name" value="ModA"/>
</dbReference>
<dbReference type="Proteomes" id="UP000186513">
    <property type="component" value="Unassembled WGS sequence"/>
</dbReference>
<evidence type="ECO:0000256" key="3">
    <source>
        <dbReference type="ARBA" id="ARBA00022723"/>
    </source>
</evidence>
<name>A0A1K2H301_9NEIS</name>
<feature type="signal peptide" evidence="7">
    <location>
        <begin position="1"/>
        <end position="29"/>
    </location>
</feature>
<dbReference type="GO" id="GO:0046872">
    <property type="term" value="F:metal ion binding"/>
    <property type="evidence" value="ECO:0007669"/>
    <property type="project" value="UniProtKB-KW"/>
</dbReference>
<dbReference type="Gene3D" id="3.40.190.10">
    <property type="entry name" value="Periplasmic binding protein-like II"/>
    <property type="match status" value="2"/>
</dbReference>
<keyword evidence="3 6" id="KW-0479">Metal-binding</keyword>
<protein>
    <submittedName>
        <fullName evidence="8">Molybdate transport system substrate-binding protein</fullName>
    </submittedName>
</protein>
<keyword evidence="2 6" id="KW-0500">Molybdenum</keyword>
<organism evidence="8 9">
    <name type="scientific">Chitinimonas taiwanensis DSM 18899</name>
    <dbReference type="NCBI Taxonomy" id="1121279"/>
    <lineage>
        <taxon>Bacteria</taxon>
        <taxon>Pseudomonadati</taxon>
        <taxon>Pseudomonadota</taxon>
        <taxon>Betaproteobacteria</taxon>
        <taxon>Neisseriales</taxon>
        <taxon>Chitinibacteraceae</taxon>
        <taxon>Chitinimonas</taxon>
    </lineage>
</organism>
<dbReference type="NCBIfam" id="TIGR01256">
    <property type="entry name" value="modA"/>
    <property type="match status" value="1"/>
</dbReference>
<dbReference type="CDD" id="cd13539">
    <property type="entry name" value="PBP2_AvModA"/>
    <property type="match status" value="1"/>
</dbReference>
<dbReference type="OrthoDB" id="9785015at2"/>
<comment type="subunit">
    <text evidence="5">The complex is composed of two ATP-binding proteins (ModC), two transmembrane proteins (ModB) and a solute-binding protein (ModA).</text>
</comment>
<dbReference type="PANTHER" id="PTHR30632">
    <property type="entry name" value="MOLYBDATE-BINDING PERIPLASMIC PROTEIN"/>
    <property type="match status" value="1"/>
</dbReference>
<accession>A0A1K2H301</accession>
<dbReference type="InterPro" id="IPR050682">
    <property type="entry name" value="ModA/WtpA"/>
</dbReference>
<feature type="chain" id="PRO_5012317889" evidence="7">
    <location>
        <begin position="30"/>
        <end position="257"/>
    </location>
</feature>
<reference evidence="8 9" key="1">
    <citation type="submission" date="2016-11" db="EMBL/GenBank/DDBJ databases">
        <authorList>
            <person name="Jaros S."/>
            <person name="Januszkiewicz K."/>
            <person name="Wedrychowicz H."/>
        </authorList>
    </citation>
    <scope>NUCLEOTIDE SEQUENCE [LARGE SCALE GENOMIC DNA]</scope>
    <source>
        <strain evidence="8 9">DSM 18899</strain>
    </source>
</reference>
<evidence type="ECO:0000256" key="1">
    <source>
        <dbReference type="ARBA" id="ARBA00009175"/>
    </source>
</evidence>
<evidence type="ECO:0000256" key="2">
    <source>
        <dbReference type="ARBA" id="ARBA00022505"/>
    </source>
</evidence>
<gene>
    <name evidence="8" type="ORF">SAMN02745887_00045</name>
</gene>
<dbReference type="STRING" id="1121279.SAMN02745887_00045"/>
<keyword evidence="4 7" id="KW-0732">Signal</keyword>
<dbReference type="GO" id="GO:1901359">
    <property type="term" value="F:tungstate binding"/>
    <property type="evidence" value="ECO:0007669"/>
    <property type="project" value="UniProtKB-ARBA"/>
</dbReference>